<protein>
    <submittedName>
        <fullName evidence="1">Uncharacterized protein</fullName>
    </submittedName>
</protein>
<sequence>MNESMAEILRFAENLPKFMGWEVRRVSESAYRPDRHWEPFAVTNSSWGVSSQNTIWSRRQKMSNET</sequence>
<accession>A0A6M3JMW8</accession>
<dbReference type="AlphaFoldDB" id="A0A6M3JMW8"/>
<evidence type="ECO:0000313" key="1">
    <source>
        <dbReference type="EMBL" id="QJA71200.1"/>
    </source>
</evidence>
<gene>
    <name evidence="1" type="ORF">MM415A03338_0006</name>
    <name evidence="2" type="ORF">MM415B02822_0006</name>
</gene>
<dbReference type="EMBL" id="MT141854">
    <property type="protein sequence ID" value="QJA71200.1"/>
    <property type="molecule type" value="Genomic_DNA"/>
</dbReference>
<dbReference type="EMBL" id="MT142757">
    <property type="protein sequence ID" value="QJA88144.1"/>
    <property type="molecule type" value="Genomic_DNA"/>
</dbReference>
<reference evidence="1" key="1">
    <citation type="submission" date="2020-03" db="EMBL/GenBank/DDBJ databases">
        <title>The deep terrestrial virosphere.</title>
        <authorList>
            <person name="Holmfeldt K."/>
            <person name="Nilsson E."/>
            <person name="Simone D."/>
            <person name="Lopez-Fernandez M."/>
            <person name="Wu X."/>
            <person name="de Brujin I."/>
            <person name="Lundin D."/>
            <person name="Andersson A."/>
            <person name="Bertilsson S."/>
            <person name="Dopson M."/>
        </authorList>
    </citation>
    <scope>NUCLEOTIDE SEQUENCE</scope>
    <source>
        <strain evidence="1">MM415A03338</strain>
        <strain evidence="2">MM415B02822</strain>
    </source>
</reference>
<organism evidence="1">
    <name type="scientific">viral metagenome</name>
    <dbReference type="NCBI Taxonomy" id="1070528"/>
    <lineage>
        <taxon>unclassified sequences</taxon>
        <taxon>metagenomes</taxon>
        <taxon>organismal metagenomes</taxon>
    </lineage>
</organism>
<evidence type="ECO:0000313" key="2">
    <source>
        <dbReference type="EMBL" id="QJA88144.1"/>
    </source>
</evidence>
<name>A0A6M3JMW8_9ZZZZ</name>
<proteinExistence type="predicted"/>